<proteinExistence type="predicted"/>
<dbReference type="Proteomes" id="UP001485459">
    <property type="component" value="Chromosome"/>
</dbReference>
<reference evidence="4" key="1">
    <citation type="submission" date="2024-03" db="EMBL/GenBank/DDBJ databases">
        <title>Chitinophaga horti sp. nov., isolated from garden soil.</title>
        <authorList>
            <person name="Lee D.S."/>
            <person name="Han D.M."/>
            <person name="Baek J.H."/>
            <person name="Choi D.G."/>
            <person name="Jeon J.H."/>
            <person name="Jeon C.O."/>
        </authorList>
    </citation>
    <scope>NUCLEOTIDE SEQUENCE [LARGE SCALE GENOMIC DNA]</scope>
    <source>
        <strain evidence="4">GPA1</strain>
    </source>
</reference>
<dbReference type="Pfam" id="PF03807">
    <property type="entry name" value="F420_oxidored"/>
    <property type="match status" value="1"/>
</dbReference>
<name>A0ABZ2YN29_9BACT</name>
<dbReference type="InterPro" id="IPR028939">
    <property type="entry name" value="P5C_Rdtase_cat_N"/>
</dbReference>
<dbReference type="RefSeq" id="WP_341836048.1">
    <property type="nucleotide sequence ID" value="NZ_CP149822.1"/>
</dbReference>
<evidence type="ECO:0000313" key="4">
    <source>
        <dbReference type="Proteomes" id="UP001485459"/>
    </source>
</evidence>
<dbReference type="SUPFAM" id="SSF51735">
    <property type="entry name" value="NAD(P)-binding Rossmann-fold domains"/>
    <property type="match status" value="1"/>
</dbReference>
<protein>
    <submittedName>
        <fullName evidence="3">NAD(P)-binding domain-containing protein</fullName>
    </submittedName>
</protein>
<keyword evidence="4" id="KW-1185">Reference proteome</keyword>
<gene>
    <name evidence="3" type="ORF">WJU16_24825</name>
</gene>
<accession>A0ABZ2YN29</accession>
<evidence type="ECO:0000256" key="1">
    <source>
        <dbReference type="ARBA" id="ARBA00023002"/>
    </source>
</evidence>
<organism evidence="3 4">
    <name type="scientific">Chitinophaga pollutisoli</name>
    <dbReference type="NCBI Taxonomy" id="3133966"/>
    <lineage>
        <taxon>Bacteria</taxon>
        <taxon>Pseudomonadati</taxon>
        <taxon>Bacteroidota</taxon>
        <taxon>Chitinophagia</taxon>
        <taxon>Chitinophagales</taxon>
        <taxon>Chitinophagaceae</taxon>
        <taxon>Chitinophaga</taxon>
    </lineage>
</organism>
<feature type="domain" description="Pyrroline-5-carboxylate reductase catalytic N-terminal" evidence="2">
    <location>
        <begin position="2"/>
        <end position="95"/>
    </location>
</feature>
<dbReference type="EMBL" id="CP149822">
    <property type="protein sequence ID" value="WZN41192.1"/>
    <property type="molecule type" value="Genomic_DNA"/>
</dbReference>
<dbReference type="InterPro" id="IPR036291">
    <property type="entry name" value="NAD(P)-bd_dom_sf"/>
</dbReference>
<dbReference type="InterPro" id="IPR051267">
    <property type="entry name" value="STEAP_metalloreductase"/>
</dbReference>
<dbReference type="PANTHER" id="PTHR14239">
    <property type="entry name" value="DUDULIN-RELATED"/>
    <property type="match status" value="1"/>
</dbReference>
<keyword evidence="1" id="KW-0560">Oxidoreductase</keyword>
<dbReference type="Gene3D" id="3.40.50.720">
    <property type="entry name" value="NAD(P)-binding Rossmann-like Domain"/>
    <property type="match status" value="1"/>
</dbReference>
<sequence length="217" mass="22940">MKIAILGSGDVGLTLAGAFLARGHQVMIGTRHTQKEGLLDWQAAHPAAQAGTYSETAAFGDVVVLCTGWTGTKAAIEMAGIWNFKKKIVIDVTNPLDGKGPDASGRLHLSTGNARSGGEQVQSWLQEAHVVKALNSIGNSGMIAPAFSQGTPAMFIAGNDDLAKLAVTDILGQLGWKDVVDTGDIAMSRHLESLAVIWCAYGFRNGTWDHAFALLRK</sequence>
<evidence type="ECO:0000313" key="3">
    <source>
        <dbReference type="EMBL" id="WZN41192.1"/>
    </source>
</evidence>
<evidence type="ECO:0000259" key="2">
    <source>
        <dbReference type="Pfam" id="PF03807"/>
    </source>
</evidence>